<gene>
    <name evidence="2" type="ordered locus">Os08g0395400</name>
    <name evidence="2" type="ORF">OSNPB_080395400</name>
</gene>
<evidence type="ECO:0000256" key="1">
    <source>
        <dbReference type="SAM" id="MobiDB-lite"/>
    </source>
</evidence>
<dbReference type="SMR" id="A0A0P0XFG3"/>
<evidence type="ECO:0000313" key="2">
    <source>
        <dbReference type="EMBL" id="BAT05304.1"/>
    </source>
</evidence>
<reference evidence="2 3" key="2">
    <citation type="journal article" date="2013" name="Plant Cell Physiol.">
        <title>Rice Annotation Project Database (RAP-DB): an integrative and interactive database for rice genomics.</title>
        <authorList>
            <person name="Sakai H."/>
            <person name="Lee S.S."/>
            <person name="Tanaka T."/>
            <person name="Numa H."/>
            <person name="Kim J."/>
            <person name="Kawahara Y."/>
            <person name="Wakimoto H."/>
            <person name="Yang C.C."/>
            <person name="Iwamoto M."/>
            <person name="Abe T."/>
            <person name="Yamada Y."/>
            <person name="Muto A."/>
            <person name="Inokuchi H."/>
            <person name="Ikemura T."/>
            <person name="Matsumoto T."/>
            <person name="Sasaki T."/>
            <person name="Itoh T."/>
        </authorList>
    </citation>
    <scope>NUCLEOTIDE SEQUENCE [LARGE SCALE GENOMIC DNA]</scope>
    <source>
        <strain evidence="3">cv. Nipponbare</strain>
    </source>
</reference>
<keyword evidence="3" id="KW-1185">Reference proteome</keyword>
<dbReference type="Proteomes" id="UP000059680">
    <property type="component" value="Chromosome 8"/>
</dbReference>
<organism evidence="2 3">
    <name type="scientific">Oryza sativa subsp. japonica</name>
    <name type="common">Rice</name>
    <dbReference type="NCBI Taxonomy" id="39947"/>
    <lineage>
        <taxon>Eukaryota</taxon>
        <taxon>Viridiplantae</taxon>
        <taxon>Streptophyta</taxon>
        <taxon>Embryophyta</taxon>
        <taxon>Tracheophyta</taxon>
        <taxon>Spermatophyta</taxon>
        <taxon>Magnoliopsida</taxon>
        <taxon>Liliopsida</taxon>
        <taxon>Poales</taxon>
        <taxon>Poaceae</taxon>
        <taxon>BOP clade</taxon>
        <taxon>Oryzoideae</taxon>
        <taxon>Oryzeae</taxon>
        <taxon>Oryzinae</taxon>
        <taxon>Oryza</taxon>
        <taxon>Oryza sativa</taxon>
    </lineage>
</organism>
<accession>A0A0P0XFG3</accession>
<proteinExistence type="predicted"/>
<protein>
    <submittedName>
        <fullName evidence="2">Os08g0395400 protein</fullName>
    </submittedName>
</protein>
<dbReference type="Gramene" id="Os08t0395400-01">
    <property type="protein sequence ID" value="Os08t0395400-01"/>
    <property type="gene ID" value="Os08g0395400"/>
</dbReference>
<evidence type="ECO:0000313" key="3">
    <source>
        <dbReference type="Proteomes" id="UP000059680"/>
    </source>
</evidence>
<dbReference type="InParanoid" id="A0A0P0XFG3"/>
<feature type="region of interest" description="Disordered" evidence="1">
    <location>
        <begin position="1"/>
        <end position="36"/>
    </location>
</feature>
<dbReference type="EMBL" id="AP014964">
    <property type="protein sequence ID" value="BAT05304.1"/>
    <property type="molecule type" value="Genomic_DNA"/>
</dbReference>
<reference evidence="3" key="1">
    <citation type="journal article" date="2005" name="Nature">
        <title>The map-based sequence of the rice genome.</title>
        <authorList>
            <consortium name="International rice genome sequencing project (IRGSP)"/>
            <person name="Matsumoto T."/>
            <person name="Wu J."/>
            <person name="Kanamori H."/>
            <person name="Katayose Y."/>
            <person name="Fujisawa M."/>
            <person name="Namiki N."/>
            <person name="Mizuno H."/>
            <person name="Yamamoto K."/>
            <person name="Antonio B.A."/>
            <person name="Baba T."/>
            <person name="Sakata K."/>
            <person name="Nagamura Y."/>
            <person name="Aoki H."/>
            <person name="Arikawa K."/>
            <person name="Arita K."/>
            <person name="Bito T."/>
            <person name="Chiden Y."/>
            <person name="Fujitsuka N."/>
            <person name="Fukunaka R."/>
            <person name="Hamada M."/>
            <person name="Harada C."/>
            <person name="Hayashi A."/>
            <person name="Hijishita S."/>
            <person name="Honda M."/>
            <person name="Hosokawa S."/>
            <person name="Ichikawa Y."/>
            <person name="Idonuma A."/>
            <person name="Iijima M."/>
            <person name="Ikeda M."/>
            <person name="Ikeno M."/>
            <person name="Ito K."/>
            <person name="Ito S."/>
            <person name="Ito T."/>
            <person name="Ito Y."/>
            <person name="Ito Y."/>
            <person name="Iwabuchi A."/>
            <person name="Kamiya K."/>
            <person name="Karasawa W."/>
            <person name="Kurita K."/>
            <person name="Katagiri S."/>
            <person name="Kikuta A."/>
            <person name="Kobayashi H."/>
            <person name="Kobayashi N."/>
            <person name="Machita K."/>
            <person name="Maehara T."/>
            <person name="Masukawa M."/>
            <person name="Mizubayashi T."/>
            <person name="Mukai Y."/>
            <person name="Nagasaki H."/>
            <person name="Nagata Y."/>
            <person name="Naito S."/>
            <person name="Nakashima M."/>
            <person name="Nakama Y."/>
            <person name="Nakamichi Y."/>
            <person name="Nakamura M."/>
            <person name="Meguro A."/>
            <person name="Negishi M."/>
            <person name="Ohta I."/>
            <person name="Ohta T."/>
            <person name="Okamoto M."/>
            <person name="Ono N."/>
            <person name="Saji S."/>
            <person name="Sakaguchi M."/>
            <person name="Sakai K."/>
            <person name="Shibata M."/>
            <person name="Shimokawa T."/>
            <person name="Song J."/>
            <person name="Takazaki Y."/>
            <person name="Terasawa K."/>
            <person name="Tsugane M."/>
            <person name="Tsuji K."/>
            <person name="Ueda S."/>
            <person name="Waki K."/>
            <person name="Yamagata H."/>
            <person name="Yamamoto M."/>
            <person name="Yamamoto S."/>
            <person name="Yamane H."/>
            <person name="Yoshiki S."/>
            <person name="Yoshihara R."/>
            <person name="Yukawa K."/>
            <person name="Zhong H."/>
            <person name="Yano M."/>
            <person name="Yuan Q."/>
            <person name="Ouyang S."/>
            <person name="Liu J."/>
            <person name="Jones K.M."/>
            <person name="Gansberger K."/>
            <person name="Moffat K."/>
            <person name="Hill J."/>
            <person name="Bera J."/>
            <person name="Fadrosh D."/>
            <person name="Jin S."/>
            <person name="Johri S."/>
            <person name="Kim M."/>
            <person name="Overton L."/>
            <person name="Reardon M."/>
            <person name="Tsitrin T."/>
            <person name="Vuong H."/>
            <person name="Weaver B."/>
            <person name="Ciecko A."/>
            <person name="Tallon L."/>
            <person name="Jackson J."/>
            <person name="Pai G."/>
            <person name="Aken S.V."/>
            <person name="Utterback T."/>
            <person name="Reidmuller S."/>
            <person name="Feldblyum T."/>
            <person name="Hsiao J."/>
            <person name="Zismann V."/>
            <person name="Iobst S."/>
            <person name="de Vazeille A.R."/>
            <person name="Buell C.R."/>
            <person name="Ying K."/>
            <person name="Li Y."/>
            <person name="Lu T."/>
            <person name="Huang Y."/>
            <person name="Zhao Q."/>
            <person name="Feng Q."/>
            <person name="Zhang L."/>
            <person name="Zhu J."/>
            <person name="Weng Q."/>
            <person name="Mu J."/>
            <person name="Lu Y."/>
            <person name="Fan D."/>
            <person name="Liu Y."/>
            <person name="Guan J."/>
            <person name="Zhang Y."/>
            <person name="Yu S."/>
            <person name="Liu X."/>
            <person name="Zhang Y."/>
            <person name="Hong G."/>
            <person name="Han B."/>
            <person name="Choisne N."/>
            <person name="Demange N."/>
            <person name="Orjeda G."/>
            <person name="Samain S."/>
            <person name="Cattolico L."/>
            <person name="Pelletier E."/>
            <person name="Couloux A."/>
            <person name="Segurens B."/>
            <person name="Wincker P."/>
            <person name="D'Hont A."/>
            <person name="Scarpelli C."/>
            <person name="Weissenbach J."/>
            <person name="Salanoubat M."/>
            <person name="Quetier F."/>
            <person name="Yu Y."/>
            <person name="Kim H.R."/>
            <person name="Rambo T."/>
            <person name="Currie J."/>
            <person name="Collura K."/>
            <person name="Luo M."/>
            <person name="Yang T."/>
            <person name="Ammiraju J.S.S."/>
            <person name="Engler F."/>
            <person name="Soderlund C."/>
            <person name="Wing R.A."/>
            <person name="Palmer L.E."/>
            <person name="de la Bastide M."/>
            <person name="Spiegel L."/>
            <person name="Nascimento L."/>
            <person name="Zutavern T."/>
            <person name="O'Shaughnessy A."/>
            <person name="Dike S."/>
            <person name="Dedhia N."/>
            <person name="Preston R."/>
            <person name="Balija V."/>
            <person name="McCombie W.R."/>
            <person name="Chow T."/>
            <person name="Chen H."/>
            <person name="Chung M."/>
            <person name="Chen C."/>
            <person name="Shaw J."/>
            <person name="Wu H."/>
            <person name="Hsiao K."/>
            <person name="Chao Y."/>
            <person name="Chu M."/>
            <person name="Cheng C."/>
            <person name="Hour A."/>
            <person name="Lee P."/>
            <person name="Lin S."/>
            <person name="Lin Y."/>
            <person name="Liou J."/>
            <person name="Liu S."/>
            <person name="Hsing Y."/>
            <person name="Raghuvanshi S."/>
            <person name="Mohanty A."/>
            <person name="Bharti A.K."/>
            <person name="Gaur A."/>
            <person name="Gupta V."/>
            <person name="Kumar D."/>
            <person name="Ravi V."/>
            <person name="Vij S."/>
            <person name="Kapur A."/>
            <person name="Khurana P."/>
            <person name="Khurana P."/>
            <person name="Khurana J.P."/>
            <person name="Tyagi A.K."/>
            <person name="Gaikwad K."/>
            <person name="Singh A."/>
            <person name="Dalal V."/>
            <person name="Srivastava S."/>
            <person name="Dixit A."/>
            <person name="Pal A.K."/>
            <person name="Ghazi I.A."/>
            <person name="Yadav M."/>
            <person name="Pandit A."/>
            <person name="Bhargava A."/>
            <person name="Sureshbabu K."/>
            <person name="Batra K."/>
            <person name="Sharma T.R."/>
            <person name="Mohapatra T."/>
            <person name="Singh N.K."/>
            <person name="Messing J."/>
            <person name="Nelson A.B."/>
            <person name="Fuks G."/>
            <person name="Kavchok S."/>
            <person name="Keizer G."/>
            <person name="Linton E."/>
            <person name="Llaca V."/>
            <person name="Song R."/>
            <person name="Tanyolac B."/>
            <person name="Young S."/>
            <person name="Ho-Il K."/>
            <person name="Hahn J.H."/>
            <person name="Sangsakoo G."/>
            <person name="Vanavichit A."/>
            <person name="de Mattos Luiz.A.T."/>
            <person name="Zimmer P.D."/>
            <person name="Malone G."/>
            <person name="Dellagostin O."/>
            <person name="de Oliveira A.C."/>
            <person name="Bevan M."/>
            <person name="Bancroft I."/>
            <person name="Minx P."/>
            <person name="Cordum H."/>
            <person name="Wilson R."/>
            <person name="Cheng Z."/>
            <person name="Jin W."/>
            <person name="Jiang J."/>
            <person name="Leong S.A."/>
            <person name="Iwama H."/>
            <person name="Gojobori T."/>
            <person name="Itoh T."/>
            <person name="Niimura Y."/>
            <person name="Fujii Y."/>
            <person name="Habara T."/>
            <person name="Sakai H."/>
            <person name="Sato Y."/>
            <person name="Wilson G."/>
            <person name="Kumar K."/>
            <person name="McCouch S."/>
            <person name="Juretic N."/>
            <person name="Hoen D."/>
            <person name="Wright S."/>
            <person name="Bruskiewich R."/>
            <person name="Bureau T."/>
            <person name="Miyao A."/>
            <person name="Hirochika H."/>
            <person name="Nishikawa T."/>
            <person name="Kadowaki K."/>
            <person name="Sugiura M."/>
            <person name="Burr B."/>
            <person name="Sasaki T."/>
        </authorList>
    </citation>
    <scope>NUCLEOTIDE SEQUENCE [LARGE SCALE GENOMIC DNA]</scope>
    <source>
        <strain evidence="3">cv. Nipponbare</strain>
    </source>
</reference>
<feature type="compositionally biased region" description="Basic residues" evidence="1">
    <location>
        <begin position="1"/>
        <end position="15"/>
    </location>
</feature>
<sequence>PLLIRRVSRRKKDQRHRSGERGTRARLHSAGSEHCGSDLSHWISRSYV</sequence>
<name>A0A0P0XFG3_ORYSJ</name>
<feature type="non-terminal residue" evidence="2">
    <location>
        <position position="1"/>
    </location>
</feature>
<dbReference type="PaxDb" id="39947-A0A0P0XFG3"/>
<dbReference type="AlphaFoldDB" id="A0A0P0XFG3"/>
<reference evidence="2 3" key="3">
    <citation type="journal article" date="2013" name="Rice">
        <title>Improvement of the Oryza sativa Nipponbare reference genome using next generation sequence and optical map data.</title>
        <authorList>
            <person name="Kawahara Y."/>
            <person name="de la Bastide M."/>
            <person name="Hamilton J.P."/>
            <person name="Kanamori H."/>
            <person name="McCombie W.R."/>
            <person name="Ouyang S."/>
            <person name="Schwartz D.C."/>
            <person name="Tanaka T."/>
            <person name="Wu J."/>
            <person name="Zhou S."/>
            <person name="Childs K.L."/>
            <person name="Davidson R.M."/>
            <person name="Lin H."/>
            <person name="Quesada-Ocampo L."/>
            <person name="Vaillancourt B."/>
            <person name="Sakai H."/>
            <person name="Lee S.S."/>
            <person name="Kim J."/>
            <person name="Numa H."/>
            <person name="Itoh T."/>
            <person name="Buell C.R."/>
            <person name="Matsumoto T."/>
        </authorList>
    </citation>
    <scope>NUCLEOTIDE SEQUENCE [LARGE SCALE GENOMIC DNA]</scope>
    <source>
        <strain evidence="3">cv. Nipponbare</strain>
    </source>
</reference>